<evidence type="ECO:0000256" key="2">
    <source>
        <dbReference type="SAM" id="MobiDB-lite"/>
    </source>
</evidence>
<dbReference type="CDD" id="cd17352">
    <property type="entry name" value="MFS_MCT_SLC16"/>
    <property type="match status" value="1"/>
</dbReference>
<feature type="transmembrane region" description="Helical" evidence="3">
    <location>
        <begin position="197"/>
        <end position="220"/>
    </location>
</feature>
<feature type="region of interest" description="Disordered" evidence="2">
    <location>
        <begin position="240"/>
        <end position="262"/>
    </location>
</feature>
<dbReference type="PhylomeDB" id="A0A1B0GAB3"/>
<feature type="transmembrane region" description="Helical" evidence="3">
    <location>
        <begin position="138"/>
        <end position="158"/>
    </location>
</feature>
<feature type="transmembrane region" description="Helical" evidence="3">
    <location>
        <begin position="482"/>
        <end position="500"/>
    </location>
</feature>
<dbReference type="PANTHER" id="PTHR11360:SF309">
    <property type="entry name" value="MONOCARBOXYLATE TRANSPORTER 7-LIKE PROTEIN"/>
    <property type="match status" value="1"/>
</dbReference>
<sequence length="647" mass="73230">MSPRENSFQIFIPNGTLECIEFSYRMKKGTRLEPPDGGWGILVCVGMAMPFKQSFQVSGLAALPSFGLVFGDFLKSIGAETSAIAFITSAFFCAFSFAGLFSGSLFNRFGVRAIGLSGGILYFTGCLMQIFVRSTLDLLIAFSLIQGIGFGLIVPTSYTTFNNYFVKKRVMWMSFAQSLIGLGTMFYPVLMQKFLEWYGFRGCLAVLAAINFHAVLGMLLMQPVEWHMRRVPINEQEMFENTKPSQPVVTDNTQEDPNLLSPLTYSRKSSQKLSRENLRKLSSRSSSIASLGNWSGPVIVSDASPQMVNVLGSRRQSTALSNKSMPTSNNEERNDKQSVWQIIVDFLDLTLMKKPIYVNIVLGISFALYSDIAFFTLQPLYMFHLGYDKPDTASIIAIGAAADLGSRVFLAFLAMFIQMPSRYIYLAGAFFTVISRFVFLTVFDFKNMAIITAVMGFLRTWIHVPLPLVFAEYLPKDRFATGYGLFMFLQGNIMFIIGPAPPERDWNSWDDNPRTVQEHIEQYRQRIAKPPTPQTEEPEPDYFKELIPVIQPQPKYYLNNHNQQQIDLSRLEAKSDVPITLNADLEDWEDDETGGWEEMDTEEARQLLREKRREMRNKRQKLLKAPATEIAIDLTNNGPPRAIKLNS</sequence>
<feature type="transmembrane region" description="Helical" evidence="3">
    <location>
        <begin position="356"/>
        <end position="375"/>
    </location>
</feature>
<dbReference type="InterPro" id="IPR011701">
    <property type="entry name" value="MFS"/>
</dbReference>
<dbReference type="InterPro" id="IPR050327">
    <property type="entry name" value="Proton-linked_MCT"/>
</dbReference>
<dbReference type="Proteomes" id="UP000092444">
    <property type="component" value="Unassembled WGS sequence"/>
</dbReference>
<feature type="coiled-coil region" evidence="1">
    <location>
        <begin position="598"/>
        <end position="625"/>
    </location>
</feature>
<dbReference type="PANTHER" id="PTHR11360">
    <property type="entry name" value="MONOCARBOXYLATE TRANSPORTER"/>
    <property type="match status" value="1"/>
</dbReference>
<evidence type="ECO:0000256" key="1">
    <source>
        <dbReference type="SAM" id="Coils"/>
    </source>
</evidence>
<keyword evidence="5" id="KW-1185">Reference proteome</keyword>
<dbReference type="VEuPathDB" id="VectorBase:GMOY010250"/>
<proteinExistence type="predicted"/>
<evidence type="ECO:0000256" key="3">
    <source>
        <dbReference type="SAM" id="Phobius"/>
    </source>
</evidence>
<protein>
    <submittedName>
        <fullName evidence="4">Uncharacterized protein</fullName>
    </submittedName>
</protein>
<keyword evidence="3" id="KW-0812">Transmembrane</keyword>
<name>A0A1B0GAB3_GLOMM</name>
<dbReference type="AlphaFoldDB" id="A0A1B0GAB3"/>
<dbReference type="Pfam" id="PF07690">
    <property type="entry name" value="MFS_1"/>
    <property type="match status" value="1"/>
</dbReference>
<dbReference type="InterPro" id="IPR036259">
    <property type="entry name" value="MFS_trans_sf"/>
</dbReference>
<feature type="transmembrane region" description="Helical" evidence="3">
    <location>
        <begin position="170"/>
        <end position="191"/>
    </location>
</feature>
<feature type="compositionally biased region" description="Polar residues" evidence="2">
    <location>
        <begin position="242"/>
        <end position="262"/>
    </location>
</feature>
<dbReference type="Gene3D" id="1.20.1250.20">
    <property type="entry name" value="MFS general substrate transporter like domains"/>
    <property type="match status" value="1"/>
</dbReference>
<feature type="transmembrane region" description="Helical" evidence="3">
    <location>
        <begin position="83"/>
        <end position="101"/>
    </location>
</feature>
<feature type="transmembrane region" description="Helical" evidence="3">
    <location>
        <begin position="395"/>
        <end position="416"/>
    </location>
</feature>
<feature type="transmembrane region" description="Helical" evidence="3">
    <location>
        <begin position="449"/>
        <end position="470"/>
    </location>
</feature>
<dbReference type="GO" id="GO:0008028">
    <property type="term" value="F:monocarboxylic acid transmembrane transporter activity"/>
    <property type="evidence" value="ECO:0007669"/>
    <property type="project" value="TreeGrafter"/>
</dbReference>
<dbReference type="EnsemblMetazoa" id="GMOY010250-RA">
    <property type="protein sequence ID" value="GMOY010250-PA"/>
    <property type="gene ID" value="GMOY010250"/>
</dbReference>
<keyword evidence="3" id="KW-0472">Membrane</keyword>
<feature type="transmembrane region" description="Helical" evidence="3">
    <location>
        <begin position="57"/>
        <end position="77"/>
    </location>
</feature>
<accession>A0A1B0GAB3</accession>
<dbReference type="EMBL" id="CCAG010021887">
    <property type="status" value="NOT_ANNOTATED_CDS"/>
    <property type="molecule type" value="Genomic_DNA"/>
</dbReference>
<evidence type="ECO:0000313" key="5">
    <source>
        <dbReference type="Proteomes" id="UP000092444"/>
    </source>
</evidence>
<keyword evidence="1" id="KW-0175">Coiled coil</keyword>
<feature type="transmembrane region" description="Helical" evidence="3">
    <location>
        <begin position="113"/>
        <end position="132"/>
    </location>
</feature>
<keyword evidence="3" id="KW-1133">Transmembrane helix</keyword>
<feature type="transmembrane region" description="Helical" evidence="3">
    <location>
        <begin position="423"/>
        <end position="443"/>
    </location>
</feature>
<organism evidence="4 5">
    <name type="scientific">Glossina morsitans morsitans</name>
    <name type="common">Savannah tsetse fly</name>
    <dbReference type="NCBI Taxonomy" id="37546"/>
    <lineage>
        <taxon>Eukaryota</taxon>
        <taxon>Metazoa</taxon>
        <taxon>Ecdysozoa</taxon>
        <taxon>Arthropoda</taxon>
        <taxon>Hexapoda</taxon>
        <taxon>Insecta</taxon>
        <taxon>Pterygota</taxon>
        <taxon>Neoptera</taxon>
        <taxon>Endopterygota</taxon>
        <taxon>Diptera</taxon>
        <taxon>Brachycera</taxon>
        <taxon>Muscomorpha</taxon>
        <taxon>Hippoboscoidea</taxon>
        <taxon>Glossinidae</taxon>
        <taxon>Glossina</taxon>
    </lineage>
</organism>
<evidence type="ECO:0000313" key="4">
    <source>
        <dbReference type="EnsemblMetazoa" id="GMOY010250-PA"/>
    </source>
</evidence>
<dbReference type="SUPFAM" id="SSF103473">
    <property type="entry name" value="MFS general substrate transporter"/>
    <property type="match status" value="1"/>
</dbReference>
<reference evidence="4" key="1">
    <citation type="submission" date="2020-05" db="UniProtKB">
        <authorList>
            <consortium name="EnsemblMetazoa"/>
        </authorList>
    </citation>
    <scope>IDENTIFICATION</scope>
    <source>
        <strain evidence="4">Yale</strain>
    </source>
</reference>